<comment type="caution">
    <text evidence="3">The sequence shown here is derived from an EMBL/GenBank/DDBJ whole genome shotgun (WGS) entry which is preliminary data.</text>
</comment>
<protein>
    <recommendedName>
        <fullName evidence="2">Copper homeostasis protein cutC homolog</fullName>
    </recommendedName>
</protein>
<dbReference type="PANTHER" id="PTHR12598:SF0">
    <property type="entry name" value="COPPER HOMEOSTASIS PROTEIN CUTC HOMOLOG"/>
    <property type="match status" value="1"/>
</dbReference>
<evidence type="ECO:0000256" key="2">
    <source>
        <dbReference type="ARBA" id="ARBA00019014"/>
    </source>
</evidence>
<dbReference type="EMBL" id="MU865921">
    <property type="protein sequence ID" value="KAK4453105.1"/>
    <property type="molecule type" value="Genomic_DNA"/>
</dbReference>
<dbReference type="Gene3D" id="3.20.20.380">
    <property type="entry name" value="Copper homeostasis (CutC) domain"/>
    <property type="match status" value="1"/>
</dbReference>
<evidence type="ECO:0000313" key="3">
    <source>
        <dbReference type="EMBL" id="KAK4453105.1"/>
    </source>
</evidence>
<dbReference type="GO" id="GO:0005507">
    <property type="term" value="F:copper ion binding"/>
    <property type="evidence" value="ECO:0007669"/>
    <property type="project" value="TreeGrafter"/>
</dbReference>
<reference evidence="3" key="1">
    <citation type="journal article" date="2023" name="Mol. Phylogenet. Evol.">
        <title>Genome-scale phylogeny and comparative genomics of the fungal order Sordariales.</title>
        <authorList>
            <person name="Hensen N."/>
            <person name="Bonometti L."/>
            <person name="Westerberg I."/>
            <person name="Brannstrom I.O."/>
            <person name="Guillou S."/>
            <person name="Cros-Aarteil S."/>
            <person name="Calhoun S."/>
            <person name="Haridas S."/>
            <person name="Kuo A."/>
            <person name="Mondo S."/>
            <person name="Pangilinan J."/>
            <person name="Riley R."/>
            <person name="LaButti K."/>
            <person name="Andreopoulos B."/>
            <person name="Lipzen A."/>
            <person name="Chen C."/>
            <person name="Yan M."/>
            <person name="Daum C."/>
            <person name="Ng V."/>
            <person name="Clum A."/>
            <person name="Steindorff A."/>
            <person name="Ohm R.A."/>
            <person name="Martin F."/>
            <person name="Silar P."/>
            <person name="Natvig D.O."/>
            <person name="Lalanne C."/>
            <person name="Gautier V."/>
            <person name="Ament-Velasquez S.L."/>
            <person name="Kruys A."/>
            <person name="Hutchinson M.I."/>
            <person name="Powell A.J."/>
            <person name="Barry K."/>
            <person name="Miller A.N."/>
            <person name="Grigoriev I.V."/>
            <person name="Debuchy R."/>
            <person name="Gladieux P."/>
            <person name="Hiltunen Thoren M."/>
            <person name="Johannesson H."/>
        </authorList>
    </citation>
    <scope>NUCLEOTIDE SEQUENCE</scope>
    <source>
        <strain evidence="3">PSN243</strain>
    </source>
</reference>
<reference evidence="3" key="2">
    <citation type="submission" date="2023-05" db="EMBL/GenBank/DDBJ databases">
        <authorList>
            <consortium name="Lawrence Berkeley National Laboratory"/>
            <person name="Steindorff A."/>
            <person name="Hensen N."/>
            <person name="Bonometti L."/>
            <person name="Westerberg I."/>
            <person name="Brannstrom I.O."/>
            <person name="Guillou S."/>
            <person name="Cros-Aarteil S."/>
            <person name="Calhoun S."/>
            <person name="Haridas S."/>
            <person name="Kuo A."/>
            <person name="Mondo S."/>
            <person name="Pangilinan J."/>
            <person name="Riley R."/>
            <person name="Labutti K."/>
            <person name="Andreopoulos B."/>
            <person name="Lipzen A."/>
            <person name="Chen C."/>
            <person name="Yanf M."/>
            <person name="Daum C."/>
            <person name="Ng V."/>
            <person name="Clum A."/>
            <person name="Ohm R."/>
            <person name="Martin F."/>
            <person name="Silar P."/>
            <person name="Natvig D."/>
            <person name="Lalanne C."/>
            <person name="Gautier V."/>
            <person name="Ament-Velasquez S.L."/>
            <person name="Kruys A."/>
            <person name="Hutchinson M.I."/>
            <person name="Powell A.J."/>
            <person name="Barry K."/>
            <person name="Miller A.N."/>
            <person name="Grigoriev I.V."/>
            <person name="Debuchy R."/>
            <person name="Gladieux P."/>
            <person name="Thoren M.H."/>
            <person name="Johannesson H."/>
        </authorList>
    </citation>
    <scope>NUCLEOTIDE SEQUENCE</scope>
    <source>
        <strain evidence="3">PSN243</strain>
    </source>
</reference>
<accession>A0AAV9GZH4</accession>
<keyword evidence="4" id="KW-1185">Reference proteome</keyword>
<gene>
    <name evidence="3" type="ORF">QBC34DRAFT_434938</name>
</gene>
<organism evidence="3 4">
    <name type="scientific">Podospora aff. communis PSN243</name>
    <dbReference type="NCBI Taxonomy" id="3040156"/>
    <lineage>
        <taxon>Eukaryota</taxon>
        <taxon>Fungi</taxon>
        <taxon>Dikarya</taxon>
        <taxon>Ascomycota</taxon>
        <taxon>Pezizomycotina</taxon>
        <taxon>Sordariomycetes</taxon>
        <taxon>Sordariomycetidae</taxon>
        <taxon>Sordariales</taxon>
        <taxon>Podosporaceae</taxon>
        <taxon>Podospora</taxon>
    </lineage>
</organism>
<dbReference type="Proteomes" id="UP001321760">
    <property type="component" value="Unassembled WGS sequence"/>
</dbReference>
<name>A0AAV9GZH4_9PEZI</name>
<evidence type="ECO:0000313" key="4">
    <source>
        <dbReference type="Proteomes" id="UP001321760"/>
    </source>
</evidence>
<comment type="similarity">
    <text evidence="1">Belongs to the CutC family.</text>
</comment>
<dbReference type="InterPro" id="IPR005627">
    <property type="entry name" value="CutC-like"/>
</dbReference>
<dbReference type="SUPFAM" id="SSF110395">
    <property type="entry name" value="CutC-like"/>
    <property type="match status" value="1"/>
</dbReference>
<dbReference type="PANTHER" id="PTHR12598">
    <property type="entry name" value="COPPER HOMEOSTASIS PROTEIN CUTC"/>
    <property type="match status" value="1"/>
</dbReference>
<dbReference type="Pfam" id="PF03932">
    <property type="entry name" value="CutC"/>
    <property type="match status" value="1"/>
</dbReference>
<evidence type="ECO:0000256" key="1">
    <source>
        <dbReference type="ARBA" id="ARBA00007768"/>
    </source>
</evidence>
<dbReference type="InterPro" id="IPR036822">
    <property type="entry name" value="CutC-like_dom_sf"/>
</dbReference>
<dbReference type="AlphaFoldDB" id="A0AAV9GZH4"/>
<proteinExistence type="inferred from homology"/>
<sequence length="273" mass="29774">MASTSAAPAPAAQLEIPIFGPNGGVVAVQNGARRLELNRAGSYAVGGLTPTLDELAALIDFLSAHSQPRVPIRIMIRPRGPPPPRGDNPDGQDFLYTPSEITDMLASIRSFKDSGLLDASRGDGFVFGALLRGDNLLEIDPEANKWLVRMGRPFKCVLHRAFDEVLSDSPQYETMDAVYDLVDCEFDGVLTSGGKRSVSEPGNVERLADVIRKLRGRAEVVVGGGVRSWNVHELRCAFLTEGLWFHSSCLFEELSCMRFDEREVRAVVEGLSS</sequence>